<gene>
    <name evidence="2" type="ORF">D6D85_06420</name>
    <name evidence="3" type="ORF">EF810_06305</name>
</gene>
<dbReference type="InterPro" id="IPR015102">
    <property type="entry name" value="Tscrpt_reg_HTH_FeoC"/>
</dbReference>
<evidence type="ECO:0000259" key="1">
    <source>
        <dbReference type="Pfam" id="PF09012"/>
    </source>
</evidence>
<comment type="caution">
    <text evidence="2">The sequence shown here is derived from an EMBL/GenBank/DDBJ whole genome shotgun (WGS) entry which is preliminary data.</text>
</comment>
<dbReference type="Proteomes" id="UP000277582">
    <property type="component" value="Unassembled WGS sequence"/>
</dbReference>
<keyword evidence="4" id="KW-1185">Reference proteome</keyword>
<evidence type="ECO:0000313" key="5">
    <source>
        <dbReference type="Proteomes" id="UP000316217"/>
    </source>
</evidence>
<dbReference type="InterPro" id="IPR036390">
    <property type="entry name" value="WH_DNA-bd_sf"/>
</dbReference>
<evidence type="ECO:0000313" key="2">
    <source>
        <dbReference type="EMBL" id="RSN75262.1"/>
    </source>
</evidence>
<reference evidence="2 4" key="1">
    <citation type="submission" date="2018-10" db="EMBL/GenBank/DDBJ databases">
        <title>Co-occurring genomic capacity for anaerobic methane metabolism and dissimilatory sulfite reduction discovered in the Korarchaeota.</title>
        <authorList>
            <person name="Mckay L.J."/>
            <person name="Dlakic M."/>
            <person name="Fields M.W."/>
            <person name="Delmont T.O."/>
            <person name="Eren A.M."/>
            <person name="Jay Z.J."/>
            <person name="Klingelsmith K.B."/>
            <person name="Rusch D.B."/>
            <person name="Inskeep W.P."/>
        </authorList>
    </citation>
    <scope>NUCLEOTIDE SEQUENCE [LARGE SCALE GENOMIC DNA]</scope>
    <source>
        <strain evidence="2 4">MDKW</strain>
    </source>
</reference>
<organism evidence="2 4">
    <name type="scientific">Candidatus Methanodesulfokora washburnensis</name>
    <dbReference type="NCBI Taxonomy" id="2478471"/>
    <lineage>
        <taxon>Archaea</taxon>
        <taxon>Thermoproteota</taxon>
        <taxon>Candidatus Korarchaeia</taxon>
        <taxon>Candidatus Korarchaeia incertae sedis</taxon>
        <taxon>Candidatus Methanodesulfokora</taxon>
    </lineage>
</organism>
<feature type="domain" description="Transcriptional regulator HTH-type FeoC" evidence="1">
    <location>
        <begin position="10"/>
        <end position="51"/>
    </location>
</feature>
<dbReference type="AlphaFoldDB" id="A0A3R9QYQ1"/>
<reference evidence="3 5" key="2">
    <citation type="journal article" date="2019" name="Nat. Microbiol.">
        <title>Wide diversity of methane and short-chain alkane metabolisms in uncultured archaea.</title>
        <authorList>
            <person name="Borrel G."/>
            <person name="Adam P.S."/>
            <person name="McKay L.J."/>
            <person name="Chen L.X."/>
            <person name="Sierra-Garcia I.N."/>
            <person name="Sieber C.M."/>
            <person name="Letourneur Q."/>
            <person name="Ghozlane A."/>
            <person name="Andersen G.L."/>
            <person name="Li W.J."/>
            <person name="Hallam S.J."/>
            <person name="Muyzer G."/>
            <person name="de Oliveira V.M."/>
            <person name="Inskeep W.P."/>
            <person name="Banfield J.F."/>
            <person name="Gribaldo S."/>
        </authorList>
    </citation>
    <scope>NUCLEOTIDE SEQUENCE [LARGE SCALE GENOMIC DNA]</scope>
    <source>
        <strain evidence="3">NM4</strain>
    </source>
</reference>
<protein>
    <recommendedName>
        <fullName evidence="1">Transcriptional regulator HTH-type FeoC domain-containing protein</fullName>
    </recommendedName>
</protein>
<dbReference type="RefSeq" id="WP_125671199.1">
    <property type="nucleotide sequence ID" value="NZ_RCOS01000076.1"/>
</dbReference>
<name>A0A3R9QYQ1_9CREN</name>
<dbReference type="EMBL" id="RCOS01000076">
    <property type="protein sequence ID" value="RSN75262.1"/>
    <property type="molecule type" value="Genomic_DNA"/>
</dbReference>
<dbReference type="EMBL" id="RXII01000096">
    <property type="protein sequence ID" value="RZN60056.1"/>
    <property type="molecule type" value="Genomic_DNA"/>
</dbReference>
<dbReference type="Pfam" id="PF09012">
    <property type="entry name" value="FeoC"/>
    <property type="match status" value="1"/>
</dbReference>
<dbReference type="InterPro" id="IPR036388">
    <property type="entry name" value="WH-like_DNA-bd_sf"/>
</dbReference>
<accession>A0A3R9QYQ1</accession>
<proteinExistence type="predicted"/>
<sequence>MEVTEELKQKVYEYVQKKKKVKSKEIAEALNVQKSLVDKAVSMLVDEGKLSFYYNGASYVVTVEYAKELEKKEEEKP</sequence>
<dbReference type="Gene3D" id="1.10.10.10">
    <property type="entry name" value="Winged helix-like DNA-binding domain superfamily/Winged helix DNA-binding domain"/>
    <property type="match status" value="1"/>
</dbReference>
<evidence type="ECO:0000313" key="3">
    <source>
        <dbReference type="EMBL" id="RZN60056.1"/>
    </source>
</evidence>
<dbReference type="SUPFAM" id="SSF46785">
    <property type="entry name" value="Winged helix' DNA-binding domain"/>
    <property type="match status" value="1"/>
</dbReference>
<evidence type="ECO:0000313" key="4">
    <source>
        <dbReference type="Proteomes" id="UP000277582"/>
    </source>
</evidence>
<dbReference type="Proteomes" id="UP000316217">
    <property type="component" value="Unassembled WGS sequence"/>
</dbReference>